<comment type="cofactor">
    <cofactor evidence="6">
        <name>FMN</name>
        <dbReference type="ChEBI" id="CHEBI:58210"/>
    </cofactor>
    <text evidence="6">Binds 1 FMN per subunit.</text>
</comment>
<dbReference type="RefSeq" id="WP_341725687.1">
    <property type="nucleotide sequence ID" value="NZ_JBBWWT010000003.1"/>
</dbReference>
<keyword evidence="2 6" id="KW-0288">FMN</keyword>
<keyword evidence="1 6" id="KW-0285">Flavoprotein</keyword>
<organism evidence="8 9">
    <name type="scientific">Pseudoxanthomonas putridarboris</name>
    <dbReference type="NCBI Taxonomy" id="752605"/>
    <lineage>
        <taxon>Bacteria</taxon>
        <taxon>Pseudomonadati</taxon>
        <taxon>Pseudomonadota</taxon>
        <taxon>Gammaproteobacteria</taxon>
        <taxon>Lysobacterales</taxon>
        <taxon>Lysobacteraceae</taxon>
        <taxon>Pseudoxanthomonas</taxon>
    </lineage>
</organism>
<name>A0ABU9IZV1_9GAMM</name>
<dbReference type="SUPFAM" id="SSF52218">
    <property type="entry name" value="Flavoproteins"/>
    <property type="match status" value="1"/>
</dbReference>
<dbReference type="InterPro" id="IPR023048">
    <property type="entry name" value="NADH:quinone_OxRdtase_FMN_depd"/>
</dbReference>
<evidence type="ECO:0000313" key="9">
    <source>
        <dbReference type="Proteomes" id="UP001459204"/>
    </source>
</evidence>
<protein>
    <recommendedName>
        <fullName evidence="6">FMN dependent NADH:quinone oxidoreductase</fullName>
        <ecNumber evidence="6">1.6.5.-</ecNumber>
    </recommendedName>
    <alternativeName>
        <fullName evidence="6">Azo-dye reductase</fullName>
    </alternativeName>
    <alternativeName>
        <fullName evidence="6">FMN-dependent NADH-azo compound oxidoreductase</fullName>
    </alternativeName>
    <alternativeName>
        <fullName evidence="6">FMN-dependent NADH-azoreductase</fullName>
        <ecNumber evidence="6">1.7.1.17</ecNumber>
    </alternativeName>
</protein>
<keyword evidence="3 6" id="KW-0560">Oxidoreductase</keyword>
<dbReference type="Proteomes" id="UP001459204">
    <property type="component" value="Unassembled WGS sequence"/>
</dbReference>
<comment type="function">
    <text evidence="6">Quinone reductase that provides resistance to thiol-specific stress caused by electrophilic quinones.</text>
</comment>
<evidence type="ECO:0000256" key="4">
    <source>
        <dbReference type="ARBA" id="ARBA00023027"/>
    </source>
</evidence>
<dbReference type="PANTHER" id="PTHR43741:SF4">
    <property type="entry name" value="FMN-DEPENDENT NADH:QUINONE OXIDOREDUCTASE"/>
    <property type="match status" value="1"/>
</dbReference>
<keyword evidence="9" id="KW-1185">Reference proteome</keyword>
<proteinExistence type="inferred from homology"/>
<feature type="binding site" evidence="6">
    <location>
        <begin position="15"/>
        <end position="17"/>
    </location>
    <ligand>
        <name>FMN</name>
        <dbReference type="ChEBI" id="CHEBI:58210"/>
    </ligand>
</feature>
<dbReference type="EMBL" id="JBBWWT010000003">
    <property type="protein sequence ID" value="MEL1264508.1"/>
    <property type="molecule type" value="Genomic_DNA"/>
</dbReference>
<gene>
    <name evidence="6" type="primary">azoR</name>
    <name evidence="8" type="ORF">AAD027_09030</name>
</gene>
<evidence type="ECO:0000256" key="1">
    <source>
        <dbReference type="ARBA" id="ARBA00022630"/>
    </source>
</evidence>
<evidence type="ECO:0000256" key="2">
    <source>
        <dbReference type="ARBA" id="ARBA00022643"/>
    </source>
</evidence>
<feature type="binding site" evidence="6">
    <location>
        <position position="9"/>
    </location>
    <ligand>
        <name>FMN</name>
        <dbReference type="ChEBI" id="CHEBI:58210"/>
    </ligand>
</feature>
<dbReference type="Gene3D" id="3.40.50.360">
    <property type="match status" value="1"/>
</dbReference>
<dbReference type="EC" id="1.6.5.-" evidence="6"/>
<dbReference type="InterPro" id="IPR050104">
    <property type="entry name" value="FMN-dep_NADH:Q_OxRdtase_AzoR1"/>
</dbReference>
<dbReference type="EC" id="1.7.1.17" evidence="6"/>
<comment type="similarity">
    <text evidence="6">Belongs to the azoreductase type 1 family.</text>
</comment>
<evidence type="ECO:0000313" key="8">
    <source>
        <dbReference type="EMBL" id="MEL1264508.1"/>
    </source>
</evidence>
<keyword evidence="4 6" id="KW-0520">NAD</keyword>
<dbReference type="Pfam" id="PF02525">
    <property type="entry name" value="Flavodoxin_2"/>
    <property type="match status" value="1"/>
</dbReference>
<accession>A0ABU9IZV1</accession>
<comment type="function">
    <text evidence="6">Also exhibits azoreductase activity. Catalyzes the reductive cleavage of the azo bond in aromatic azo compounds to the corresponding amines.</text>
</comment>
<sequence length="194" mass="20637">MNILHIDSSIQGEQSVSRQLSAAIVARLKELSPSASVVYRDLAREPIPQFSPAIAQGQQSDVLASVLDEVLQADTIVVGAPMYNFSVPSQLKSWLDALVVPGRTFRYENGGVEGLLGGKRVIIASSRGGFYGPETPYAAADHQEPLLHSLLGFLGITDIDVVRAEGVRMGDEQATSAIASALERVAAIERPLAA</sequence>
<feature type="binding site" evidence="6">
    <location>
        <begin position="126"/>
        <end position="129"/>
    </location>
    <ligand>
        <name>FMN</name>
        <dbReference type="ChEBI" id="CHEBI:58210"/>
    </ligand>
</feature>
<evidence type="ECO:0000256" key="3">
    <source>
        <dbReference type="ARBA" id="ARBA00023002"/>
    </source>
</evidence>
<dbReference type="InterPro" id="IPR029039">
    <property type="entry name" value="Flavoprotein-like_sf"/>
</dbReference>
<dbReference type="HAMAP" id="MF_01216">
    <property type="entry name" value="Azoreductase_type1"/>
    <property type="match status" value="1"/>
</dbReference>
<evidence type="ECO:0000256" key="6">
    <source>
        <dbReference type="HAMAP-Rule" id="MF_01216"/>
    </source>
</evidence>
<comment type="catalytic activity">
    <reaction evidence="5">
        <text>N,N-dimethyl-1,4-phenylenediamine + anthranilate + 2 NAD(+) = 2-(4-dimethylaminophenyl)diazenylbenzoate + 2 NADH + 2 H(+)</text>
        <dbReference type="Rhea" id="RHEA:55872"/>
        <dbReference type="ChEBI" id="CHEBI:15378"/>
        <dbReference type="ChEBI" id="CHEBI:15783"/>
        <dbReference type="ChEBI" id="CHEBI:16567"/>
        <dbReference type="ChEBI" id="CHEBI:57540"/>
        <dbReference type="ChEBI" id="CHEBI:57945"/>
        <dbReference type="ChEBI" id="CHEBI:71579"/>
        <dbReference type="EC" id="1.7.1.17"/>
    </reaction>
    <physiologicalReaction direction="right-to-left" evidence="5">
        <dbReference type="Rhea" id="RHEA:55874"/>
    </physiologicalReaction>
</comment>
<dbReference type="InterPro" id="IPR003680">
    <property type="entry name" value="Flavodoxin_fold"/>
</dbReference>
<dbReference type="PANTHER" id="PTHR43741">
    <property type="entry name" value="FMN-DEPENDENT NADH-AZOREDUCTASE 1"/>
    <property type="match status" value="1"/>
</dbReference>
<comment type="caution">
    <text evidence="8">The sequence shown here is derived from an EMBL/GenBank/DDBJ whole genome shotgun (WGS) entry which is preliminary data.</text>
</comment>
<comment type="subunit">
    <text evidence="6">Homodimer.</text>
</comment>
<reference evidence="8 9" key="1">
    <citation type="submission" date="2024-04" db="EMBL/GenBank/DDBJ databases">
        <title>Draft genome sequence of Pseudoxanthomonas putridarboris WD12.</title>
        <authorList>
            <person name="Oh J."/>
        </authorList>
    </citation>
    <scope>NUCLEOTIDE SEQUENCE [LARGE SCALE GENOMIC DNA]</scope>
    <source>
        <strain evidence="8 9">WD12</strain>
    </source>
</reference>
<evidence type="ECO:0000259" key="7">
    <source>
        <dbReference type="Pfam" id="PF02525"/>
    </source>
</evidence>
<feature type="domain" description="Flavodoxin-like fold" evidence="7">
    <location>
        <begin position="1"/>
        <end position="187"/>
    </location>
</feature>
<feature type="binding site" evidence="6">
    <location>
        <begin position="82"/>
        <end position="85"/>
    </location>
    <ligand>
        <name>FMN</name>
        <dbReference type="ChEBI" id="CHEBI:58210"/>
    </ligand>
</feature>
<evidence type="ECO:0000256" key="5">
    <source>
        <dbReference type="ARBA" id="ARBA00048542"/>
    </source>
</evidence>
<comment type="catalytic activity">
    <reaction evidence="6">
        <text>2 a quinone + NADH + H(+) = 2 a 1,4-benzosemiquinone + NAD(+)</text>
        <dbReference type="Rhea" id="RHEA:65952"/>
        <dbReference type="ChEBI" id="CHEBI:15378"/>
        <dbReference type="ChEBI" id="CHEBI:57540"/>
        <dbReference type="ChEBI" id="CHEBI:57945"/>
        <dbReference type="ChEBI" id="CHEBI:132124"/>
        <dbReference type="ChEBI" id="CHEBI:134225"/>
    </reaction>
</comment>